<reference evidence="9" key="1">
    <citation type="journal article" date="2019" name="Int. J. Syst. Evol. Microbiol.">
        <title>The Global Catalogue of Microorganisms (GCM) 10K type strain sequencing project: providing services to taxonomists for standard genome sequencing and annotation.</title>
        <authorList>
            <consortium name="The Broad Institute Genomics Platform"/>
            <consortium name="The Broad Institute Genome Sequencing Center for Infectious Disease"/>
            <person name="Wu L."/>
            <person name="Ma J."/>
        </authorList>
    </citation>
    <scope>NUCLEOTIDE SEQUENCE [LARGE SCALE GENOMIC DNA]</scope>
    <source>
        <strain evidence="9">JCM 19134</strain>
    </source>
</reference>
<protein>
    <submittedName>
        <fullName evidence="8">Fe2+-dependent dioxygenase</fullName>
    </submittedName>
</protein>
<dbReference type="GO" id="GO:0016706">
    <property type="term" value="F:2-oxoglutarate-dependent dioxygenase activity"/>
    <property type="evidence" value="ECO:0007669"/>
    <property type="project" value="InterPro"/>
</dbReference>
<dbReference type="Pfam" id="PF13640">
    <property type="entry name" value="2OG-FeII_Oxy_3"/>
    <property type="match status" value="1"/>
</dbReference>
<dbReference type="InterPro" id="IPR005123">
    <property type="entry name" value="Oxoglu/Fe-dep_dioxygenase_dom"/>
</dbReference>
<dbReference type="PANTHER" id="PTHR41536">
    <property type="entry name" value="PKHD-TYPE HYDROXYLASE YBIX"/>
    <property type="match status" value="1"/>
</dbReference>
<comment type="caution">
    <text evidence="8">The sequence shown here is derived from an EMBL/GenBank/DDBJ whole genome shotgun (WGS) entry which is preliminary data.</text>
</comment>
<dbReference type="PANTHER" id="PTHR41536:SF1">
    <property type="entry name" value="PKHD-TYPE HYDROXYLASE YBIX"/>
    <property type="match status" value="1"/>
</dbReference>
<keyword evidence="3" id="KW-0847">Vitamin C</keyword>
<dbReference type="GO" id="GO:0031418">
    <property type="term" value="F:L-ascorbic acid binding"/>
    <property type="evidence" value="ECO:0007669"/>
    <property type="project" value="UniProtKB-KW"/>
</dbReference>
<dbReference type="EMBL" id="BAABLX010000001">
    <property type="protein sequence ID" value="GAA4928581.1"/>
    <property type="molecule type" value="Genomic_DNA"/>
</dbReference>
<proteinExistence type="predicted"/>
<keyword evidence="6" id="KW-0408">Iron</keyword>
<evidence type="ECO:0000256" key="2">
    <source>
        <dbReference type="ARBA" id="ARBA00022723"/>
    </source>
</evidence>
<keyword evidence="9" id="KW-1185">Reference proteome</keyword>
<name>A0AAV3TWH5_9ALTE</name>
<dbReference type="InterPro" id="IPR044862">
    <property type="entry name" value="Pro_4_hyd_alph_FE2OG_OXY"/>
</dbReference>
<dbReference type="SMART" id="SM00702">
    <property type="entry name" value="P4Hc"/>
    <property type="match status" value="1"/>
</dbReference>
<dbReference type="Gene3D" id="2.60.120.620">
    <property type="entry name" value="q2cbj1_9rhob like domain"/>
    <property type="match status" value="1"/>
</dbReference>
<evidence type="ECO:0000256" key="1">
    <source>
        <dbReference type="ARBA" id="ARBA00001961"/>
    </source>
</evidence>
<feature type="domain" description="Fe2OG dioxygenase" evidence="7">
    <location>
        <begin position="81"/>
        <end position="180"/>
    </location>
</feature>
<comment type="cofactor">
    <cofactor evidence="1">
        <name>L-ascorbate</name>
        <dbReference type="ChEBI" id="CHEBI:38290"/>
    </cofactor>
</comment>
<evidence type="ECO:0000256" key="6">
    <source>
        <dbReference type="ARBA" id="ARBA00023004"/>
    </source>
</evidence>
<gene>
    <name evidence="8" type="ORF">GCM10025791_00250</name>
</gene>
<keyword evidence="2" id="KW-0479">Metal-binding</keyword>
<dbReference type="GO" id="GO:0005506">
    <property type="term" value="F:iron ion binding"/>
    <property type="evidence" value="ECO:0007669"/>
    <property type="project" value="InterPro"/>
</dbReference>
<evidence type="ECO:0000256" key="3">
    <source>
        <dbReference type="ARBA" id="ARBA00022896"/>
    </source>
</evidence>
<dbReference type="RefSeq" id="WP_345415148.1">
    <property type="nucleotide sequence ID" value="NZ_AP031496.1"/>
</dbReference>
<dbReference type="NCBIfam" id="NF003974">
    <property type="entry name" value="PRK05467.1-3"/>
    <property type="match status" value="1"/>
</dbReference>
<sequence>MHCTVPLLSAAECDQITATLRQLPWQEGHAPGELYREKIKRNQEIALEMSPETKVADDIMATISRKLMANADVRNKTFAKTLVNPRFNLCENSGFYAKHADSAFLGNQRQQVRTDISLTLFLSDPDSYQGGELSLQYACGDAQLIKPAKGCVVFYPSGVMHEVKPVTNGQRICFVGWIQSHIQDPQNRSILSEITTLCDDMMADPNLALGDLHTRAQNIKHNLFRRWWQNHN</sequence>
<evidence type="ECO:0000256" key="5">
    <source>
        <dbReference type="ARBA" id="ARBA00023002"/>
    </source>
</evidence>
<dbReference type="AlphaFoldDB" id="A0AAV3TWH5"/>
<evidence type="ECO:0000256" key="4">
    <source>
        <dbReference type="ARBA" id="ARBA00022964"/>
    </source>
</evidence>
<evidence type="ECO:0000313" key="8">
    <source>
        <dbReference type="EMBL" id="GAA4928581.1"/>
    </source>
</evidence>
<evidence type="ECO:0000259" key="7">
    <source>
        <dbReference type="PROSITE" id="PS51471"/>
    </source>
</evidence>
<evidence type="ECO:0000313" key="9">
    <source>
        <dbReference type="Proteomes" id="UP001409585"/>
    </source>
</evidence>
<dbReference type="GO" id="GO:0006974">
    <property type="term" value="P:DNA damage response"/>
    <property type="evidence" value="ECO:0007669"/>
    <property type="project" value="TreeGrafter"/>
</dbReference>
<dbReference type="InterPro" id="IPR023550">
    <property type="entry name" value="PKHD_hydroxylase"/>
</dbReference>
<keyword evidence="4 8" id="KW-0223">Dioxygenase</keyword>
<dbReference type="Proteomes" id="UP001409585">
    <property type="component" value="Unassembled WGS sequence"/>
</dbReference>
<keyword evidence="5" id="KW-0560">Oxidoreductase</keyword>
<dbReference type="InterPro" id="IPR006620">
    <property type="entry name" value="Pro_4_hyd_alph"/>
</dbReference>
<accession>A0AAV3TWH5</accession>
<dbReference type="PROSITE" id="PS51471">
    <property type="entry name" value="FE2OG_OXY"/>
    <property type="match status" value="1"/>
</dbReference>
<organism evidence="8 9">
    <name type="scientific">Halioxenophilus aromaticivorans</name>
    <dbReference type="NCBI Taxonomy" id="1306992"/>
    <lineage>
        <taxon>Bacteria</taxon>
        <taxon>Pseudomonadati</taxon>
        <taxon>Pseudomonadota</taxon>
        <taxon>Gammaproteobacteria</taxon>
        <taxon>Alteromonadales</taxon>
        <taxon>Alteromonadaceae</taxon>
        <taxon>Halioxenophilus</taxon>
    </lineage>
</organism>
<dbReference type="GO" id="GO:0006879">
    <property type="term" value="P:intracellular iron ion homeostasis"/>
    <property type="evidence" value="ECO:0007669"/>
    <property type="project" value="TreeGrafter"/>
</dbReference>